<protein>
    <submittedName>
        <fullName evidence="18">Dynein heavy chain, putative</fullName>
    </submittedName>
</protein>
<dbReference type="OrthoDB" id="424310at2759"/>
<keyword evidence="11" id="KW-0969">Cilium</keyword>
<keyword evidence="8" id="KW-0067">ATP-binding</keyword>
<feature type="region of interest" description="Disordered" evidence="16">
    <location>
        <begin position="3694"/>
        <end position="3738"/>
    </location>
</feature>
<dbReference type="Gene3D" id="6.10.140.1060">
    <property type="match status" value="1"/>
</dbReference>
<dbReference type="Gene3D" id="1.20.920.30">
    <property type="match status" value="1"/>
</dbReference>
<dbReference type="Pfam" id="PF03028">
    <property type="entry name" value="Dynein_heavy"/>
    <property type="match status" value="1"/>
</dbReference>
<dbReference type="InterPro" id="IPR003593">
    <property type="entry name" value="AAA+_ATPase"/>
</dbReference>
<feature type="compositionally biased region" description="Polar residues" evidence="16">
    <location>
        <begin position="4712"/>
        <end position="4726"/>
    </location>
</feature>
<keyword evidence="5" id="KW-0493">Microtubule</keyword>
<gene>
    <name evidence="19" type="ORF">PY17X_0927400</name>
    <name evidence="18" type="ORF">PYYM_0926800</name>
</gene>
<dbReference type="Pfam" id="PF07728">
    <property type="entry name" value="AAA_5"/>
    <property type="match status" value="1"/>
</dbReference>
<feature type="region of interest" description="Disordered" evidence="16">
    <location>
        <begin position="4438"/>
        <end position="4471"/>
    </location>
</feature>
<keyword evidence="9" id="KW-0243">Dynein</keyword>
<feature type="domain" description="AAA+ ATPase" evidence="17">
    <location>
        <begin position="2587"/>
        <end position="2732"/>
    </location>
</feature>
<dbReference type="InterPro" id="IPR024317">
    <property type="entry name" value="Dynein_heavy_chain_D4_dom"/>
</dbReference>
<dbReference type="Gene3D" id="1.10.8.720">
    <property type="entry name" value="Region D6 of dynein motor"/>
    <property type="match status" value="1"/>
</dbReference>
<dbReference type="InterPro" id="IPR041228">
    <property type="entry name" value="Dynein_C"/>
</dbReference>
<dbReference type="VEuPathDB" id="PlasmoDB:PY17X_0927400"/>
<dbReference type="Pfam" id="PF18199">
    <property type="entry name" value="Dynein_C"/>
    <property type="match status" value="1"/>
</dbReference>
<evidence type="ECO:0000256" key="10">
    <source>
        <dbReference type="ARBA" id="ARBA00023054"/>
    </source>
</evidence>
<feature type="compositionally biased region" description="Basic and acidic residues" evidence="16">
    <location>
        <begin position="1806"/>
        <end position="1827"/>
    </location>
</feature>
<dbReference type="Gene3D" id="1.20.1270.280">
    <property type="match status" value="1"/>
</dbReference>
<dbReference type="InterPro" id="IPR024743">
    <property type="entry name" value="Dynein_HC_stalk"/>
</dbReference>
<dbReference type="Pfam" id="PF17857">
    <property type="entry name" value="AAA_lid_1"/>
    <property type="match status" value="1"/>
</dbReference>
<evidence type="ECO:0000256" key="8">
    <source>
        <dbReference type="ARBA" id="ARBA00022840"/>
    </source>
</evidence>
<dbReference type="Gene3D" id="3.20.180.20">
    <property type="entry name" value="Dynein heavy chain, N-terminal domain 2"/>
    <property type="match status" value="1"/>
</dbReference>
<accession>A0A078K7N1</accession>
<dbReference type="KEGG" id="pyo:PY17X_0927400"/>
<feature type="domain" description="AAA+ ATPase" evidence="17">
    <location>
        <begin position="1906"/>
        <end position="2044"/>
    </location>
</feature>
<evidence type="ECO:0000313" key="21">
    <source>
        <dbReference type="Proteomes" id="UP000072904"/>
    </source>
</evidence>
<reference evidence="19" key="2">
    <citation type="submission" date="2014-05" db="EMBL/GenBank/DDBJ databases">
        <authorList>
            <person name="Aslett M.A."/>
            <person name="De Silva N."/>
        </authorList>
    </citation>
    <scope>NUCLEOTIDE SEQUENCE</scope>
    <source>
        <strain evidence="19">17X</strain>
    </source>
</reference>
<dbReference type="InterPro" id="IPR035699">
    <property type="entry name" value="AAA_6"/>
</dbReference>
<dbReference type="RefSeq" id="XP_727131.2">
    <property type="nucleotide sequence ID" value="XM_722038.2"/>
</dbReference>
<evidence type="ECO:0000256" key="3">
    <source>
        <dbReference type="ARBA" id="ARBA00022441"/>
    </source>
</evidence>
<dbReference type="InterPro" id="IPR041658">
    <property type="entry name" value="AAA_lid_11"/>
</dbReference>
<dbReference type="EMBL" id="LK934637">
    <property type="protein sequence ID" value="CDU18046.1"/>
    <property type="molecule type" value="Genomic_DNA"/>
</dbReference>
<dbReference type="SUPFAM" id="SSF52540">
    <property type="entry name" value="P-loop containing nucleoside triphosphate hydrolases"/>
    <property type="match status" value="4"/>
</dbReference>
<dbReference type="PANTHER" id="PTHR10676:SF392">
    <property type="entry name" value="DYNEIN HEAVY CHAIN-LIKE PROTEIN 2"/>
    <property type="match status" value="1"/>
</dbReference>
<organism evidence="18 21">
    <name type="scientific">Plasmodium yoelii</name>
    <dbReference type="NCBI Taxonomy" id="5861"/>
    <lineage>
        <taxon>Eukaryota</taxon>
        <taxon>Sar</taxon>
        <taxon>Alveolata</taxon>
        <taxon>Apicomplexa</taxon>
        <taxon>Aconoidasida</taxon>
        <taxon>Haemosporida</taxon>
        <taxon>Plasmodiidae</taxon>
        <taxon>Plasmodium</taxon>
        <taxon>Plasmodium (Vinckeia)</taxon>
    </lineage>
</organism>
<dbReference type="GO" id="GO:0005874">
    <property type="term" value="C:microtubule"/>
    <property type="evidence" value="ECO:0007669"/>
    <property type="project" value="UniProtKB-KW"/>
</dbReference>
<dbReference type="Pfam" id="PF12781">
    <property type="entry name" value="AAA_9"/>
    <property type="match status" value="1"/>
</dbReference>
<dbReference type="EMBL" id="LM993663">
    <property type="protein sequence ID" value="VTZ78463.1"/>
    <property type="molecule type" value="Genomic_DNA"/>
</dbReference>
<keyword evidence="3" id="KW-0880">Kelch repeat</keyword>
<evidence type="ECO:0000256" key="2">
    <source>
        <dbReference type="ARBA" id="ARBA00008887"/>
    </source>
</evidence>
<dbReference type="OMA" id="WAYLVND"/>
<dbReference type="InterPro" id="IPR043157">
    <property type="entry name" value="Dynein_AAA1S"/>
</dbReference>
<dbReference type="Gene3D" id="2.120.10.80">
    <property type="entry name" value="Kelch-type beta propeller"/>
    <property type="match status" value="2"/>
</dbReference>
<dbReference type="GO" id="GO:0045505">
    <property type="term" value="F:dynein intermediate chain binding"/>
    <property type="evidence" value="ECO:0007669"/>
    <property type="project" value="InterPro"/>
</dbReference>
<dbReference type="Gene3D" id="3.10.490.20">
    <property type="match status" value="1"/>
</dbReference>
<dbReference type="Pfam" id="PF18198">
    <property type="entry name" value="AAA_lid_11"/>
    <property type="match status" value="1"/>
</dbReference>
<dbReference type="InterPro" id="IPR004273">
    <property type="entry name" value="Dynein_heavy_D6_P-loop"/>
</dbReference>
<feature type="region of interest" description="Disordered" evidence="16">
    <location>
        <begin position="2157"/>
        <end position="2214"/>
    </location>
</feature>
<keyword evidence="4" id="KW-0963">Cytoplasm</keyword>
<dbReference type="Gene3D" id="1.10.472.130">
    <property type="match status" value="1"/>
</dbReference>
<dbReference type="Gene3D" id="2.60.40.10">
    <property type="entry name" value="Immunoglobulins"/>
    <property type="match status" value="1"/>
</dbReference>
<feature type="region of interest" description="Disordered" evidence="16">
    <location>
        <begin position="4827"/>
        <end position="4867"/>
    </location>
</feature>
<dbReference type="Gene3D" id="1.20.58.1120">
    <property type="match status" value="1"/>
</dbReference>
<dbReference type="Pfam" id="PF12777">
    <property type="entry name" value="MT"/>
    <property type="match status" value="1"/>
</dbReference>
<feature type="coiled-coil region" evidence="15">
    <location>
        <begin position="928"/>
        <end position="955"/>
    </location>
</feature>
<dbReference type="InterPro" id="IPR041589">
    <property type="entry name" value="DNAH3_AAA_lid_1"/>
</dbReference>
<feature type="coiled-coil region" evidence="15">
    <location>
        <begin position="3151"/>
        <end position="3178"/>
    </location>
</feature>
<dbReference type="VEuPathDB" id="PlasmoDB:Py17XNL_000900292"/>
<dbReference type="GO" id="GO:0051959">
    <property type="term" value="F:dynein light intermediate chain binding"/>
    <property type="evidence" value="ECO:0007669"/>
    <property type="project" value="InterPro"/>
</dbReference>
<evidence type="ECO:0000256" key="13">
    <source>
        <dbReference type="ARBA" id="ARBA00023212"/>
    </source>
</evidence>
<dbReference type="SMART" id="SM00382">
    <property type="entry name" value="AAA"/>
    <property type="match status" value="3"/>
</dbReference>
<dbReference type="GO" id="GO:0016887">
    <property type="term" value="F:ATP hydrolysis activity"/>
    <property type="evidence" value="ECO:0007669"/>
    <property type="project" value="InterPro"/>
</dbReference>
<dbReference type="InterPro" id="IPR042228">
    <property type="entry name" value="Dynein_linker_3"/>
</dbReference>
<keyword evidence="13" id="KW-0206">Cytoskeleton</keyword>
<feature type="compositionally biased region" description="Basic and acidic residues" evidence="16">
    <location>
        <begin position="4831"/>
        <end position="4867"/>
    </location>
</feature>
<keyword evidence="10 15" id="KW-0175">Coiled coil</keyword>
<evidence type="ECO:0000256" key="5">
    <source>
        <dbReference type="ARBA" id="ARBA00022701"/>
    </source>
</evidence>
<dbReference type="GO" id="GO:0030286">
    <property type="term" value="C:dynein complex"/>
    <property type="evidence" value="ECO:0007669"/>
    <property type="project" value="UniProtKB-KW"/>
</dbReference>
<evidence type="ECO:0000256" key="6">
    <source>
        <dbReference type="ARBA" id="ARBA00022737"/>
    </source>
</evidence>
<dbReference type="InterPro" id="IPR043160">
    <property type="entry name" value="Dynein_C_barrel"/>
</dbReference>
<evidence type="ECO:0000313" key="19">
    <source>
        <dbReference type="EMBL" id="VTZ78463.1"/>
    </source>
</evidence>
<evidence type="ECO:0000256" key="14">
    <source>
        <dbReference type="ARBA" id="ARBA00023273"/>
    </source>
</evidence>
<dbReference type="GeneID" id="3792471"/>
<feature type="compositionally biased region" description="Acidic residues" evidence="16">
    <location>
        <begin position="4118"/>
        <end position="4133"/>
    </location>
</feature>
<dbReference type="SUPFAM" id="SSF81296">
    <property type="entry name" value="E set domains"/>
    <property type="match status" value="1"/>
</dbReference>
<dbReference type="Pfam" id="PF12780">
    <property type="entry name" value="AAA_8"/>
    <property type="match status" value="1"/>
</dbReference>
<feature type="compositionally biased region" description="Low complexity" evidence="16">
    <location>
        <begin position="3698"/>
        <end position="3708"/>
    </location>
</feature>
<evidence type="ECO:0000313" key="20">
    <source>
        <dbReference type="Proteomes" id="UP000072874"/>
    </source>
</evidence>
<dbReference type="FunFam" id="1.10.8.710:FF:000007">
    <property type="entry name" value="Putative dynein heavy chain"/>
    <property type="match status" value="1"/>
</dbReference>
<comment type="subcellular location">
    <subcellularLocation>
        <location evidence="1">Cytoplasm</location>
        <location evidence="1">Cytoskeleton</location>
        <location evidence="1">Cilium axoneme</location>
    </subcellularLocation>
</comment>
<evidence type="ECO:0000259" key="17">
    <source>
        <dbReference type="SMART" id="SM00382"/>
    </source>
</evidence>
<feature type="compositionally biased region" description="Basic and acidic residues" evidence="16">
    <location>
        <begin position="4438"/>
        <end position="4449"/>
    </location>
</feature>
<dbReference type="InterPro" id="IPR011704">
    <property type="entry name" value="ATPase_dyneun-rel_AAA"/>
</dbReference>
<dbReference type="Pfam" id="PF08393">
    <property type="entry name" value="DHC_N2"/>
    <property type="match status" value="1"/>
</dbReference>
<dbReference type="Pfam" id="PF24681">
    <property type="entry name" value="Kelch_KLHDC2_KLHL20_DRC7"/>
    <property type="match status" value="1"/>
</dbReference>
<evidence type="ECO:0000256" key="4">
    <source>
        <dbReference type="ARBA" id="ARBA00022490"/>
    </source>
</evidence>
<comment type="similarity">
    <text evidence="2">Belongs to the dynein heavy chain family.</text>
</comment>
<dbReference type="Pfam" id="PF12775">
    <property type="entry name" value="AAA_7"/>
    <property type="match status" value="1"/>
</dbReference>
<reference evidence="20 21" key="1">
    <citation type="journal article" date="2014" name="BMC Biol.">
        <title>A comprehensive evaluation of rodent malaria parasite genomes and gene expression.</title>
        <authorList>
            <person name="Otto T.D."/>
            <person name="Bohme U."/>
            <person name="Jackson A.P."/>
            <person name="Hunt M."/>
            <person name="Franke-Fayard B."/>
            <person name="Hoeijmakers W.A."/>
            <person name="Religa A.A."/>
            <person name="Robertson L."/>
            <person name="Sanders M."/>
            <person name="Ogun S.A."/>
            <person name="Cunningham D."/>
            <person name="Erhart A."/>
            <person name="Billker O."/>
            <person name="Khan S.M."/>
            <person name="Stunnenberg H.G."/>
            <person name="Langhorne J."/>
            <person name="Holder A.A."/>
            <person name="Waters A.P."/>
            <person name="Newbold C.I."/>
            <person name="Pain A."/>
            <person name="Berriman M."/>
            <person name="Janse C.J."/>
        </authorList>
    </citation>
    <scope>NUCLEOTIDE SEQUENCE [LARGE SCALE GENOMIC DNA]</scope>
    <source>
        <strain evidence="19 20">17X</strain>
        <strain evidence="18 21">YM</strain>
    </source>
</reference>
<dbReference type="Gene3D" id="3.40.50.300">
    <property type="entry name" value="P-loop containing nucleotide triphosphate hydrolases"/>
    <property type="match status" value="5"/>
</dbReference>
<feature type="coiled-coil region" evidence="15">
    <location>
        <begin position="3529"/>
        <end position="3570"/>
    </location>
</feature>
<feature type="region of interest" description="Disordered" evidence="16">
    <location>
        <begin position="4695"/>
        <end position="4744"/>
    </location>
</feature>
<dbReference type="InterPro" id="IPR041466">
    <property type="entry name" value="Dynein_AAA5_ext"/>
</dbReference>
<evidence type="ECO:0000313" key="18">
    <source>
        <dbReference type="EMBL" id="CDU18046.1"/>
    </source>
</evidence>
<keyword evidence="6" id="KW-0677">Repeat</keyword>
<feature type="region of interest" description="Disordered" evidence="16">
    <location>
        <begin position="132"/>
        <end position="151"/>
    </location>
</feature>
<dbReference type="VEuPathDB" id="PlasmoDB:PYYM_0926800"/>
<dbReference type="VEuPathDB" id="PlasmoDB:PY00078"/>
<dbReference type="Gene3D" id="1.20.140.100">
    <property type="entry name" value="Dynein heavy chain, N-terminal domain 2"/>
    <property type="match status" value="1"/>
</dbReference>
<dbReference type="InterPro" id="IPR015915">
    <property type="entry name" value="Kelch-typ_b-propeller"/>
</dbReference>
<dbReference type="InterPro" id="IPR042219">
    <property type="entry name" value="AAA_lid_11_sf"/>
</dbReference>
<dbReference type="InterPro" id="IPR013783">
    <property type="entry name" value="Ig-like_fold"/>
</dbReference>
<keyword evidence="7" id="KW-0547">Nucleotide-binding</keyword>
<evidence type="ECO:0000256" key="9">
    <source>
        <dbReference type="ARBA" id="ARBA00023017"/>
    </source>
</evidence>
<dbReference type="Gene3D" id="1.10.8.1220">
    <property type="match status" value="1"/>
</dbReference>
<dbReference type="InterPro" id="IPR026983">
    <property type="entry name" value="DHC"/>
</dbReference>
<feature type="region of interest" description="Disordered" evidence="16">
    <location>
        <begin position="3189"/>
        <end position="3213"/>
    </location>
</feature>
<dbReference type="PANTHER" id="PTHR10676">
    <property type="entry name" value="DYNEIN HEAVY CHAIN FAMILY PROTEIN"/>
    <property type="match status" value="1"/>
</dbReference>
<evidence type="ECO:0000256" key="11">
    <source>
        <dbReference type="ARBA" id="ARBA00023069"/>
    </source>
</evidence>
<keyword evidence="14" id="KW-0966">Cell projection</keyword>
<dbReference type="InterPro" id="IPR014756">
    <property type="entry name" value="Ig_E-set"/>
</dbReference>
<evidence type="ECO:0000256" key="16">
    <source>
        <dbReference type="SAM" id="MobiDB-lite"/>
    </source>
</evidence>
<reference evidence="19" key="4">
    <citation type="submission" date="2019-05" db="EMBL/GenBank/DDBJ databases">
        <authorList>
            <consortium name="Pathogen Informatics"/>
        </authorList>
    </citation>
    <scope>NUCLEOTIDE SEQUENCE</scope>
    <source>
        <strain evidence="19">17X</strain>
    </source>
</reference>
<feature type="region of interest" description="Disordered" evidence="16">
    <location>
        <begin position="4100"/>
        <end position="4145"/>
    </location>
</feature>
<feature type="compositionally biased region" description="Low complexity" evidence="16">
    <location>
        <begin position="2197"/>
        <end position="2210"/>
    </location>
</feature>
<keyword evidence="12" id="KW-0505">Motor protein</keyword>
<feature type="compositionally biased region" description="Basic and acidic residues" evidence="16">
    <location>
        <begin position="3725"/>
        <end position="3738"/>
    </location>
</feature>
<dbReference type="GO" id="GO:0005524">
    <property type="term" value="F:ATP binding"/>
    <property type="evidence" value="ECO:0007669"/>
    <property type="project" value="UniProtKB-KW"/>
</dbReference>
<name>A0A078K7N1_PLAYE</name>
<dbReference type="Pfam" id="PF17852">
    <property type="entry name" value="Dynein_AAA_lid"/>
    <property type="match status" value="1"/>
</dbReference>
<feature type="coiled-coil region" evidence="15">
    <location>
        <begin position="4176"/>
        <end position="4232"/>
    </location>
</feature>
<proteinExistence type="inferred from homology"/>
<dbReference type="Pfam" id="PF12774">
    <property type="entry name" value="AAA_6"/>
    <property type="match status" value="1"/>
</dbReference>
<feature type="compositionally biased region" description="Low complexity" evidence="16">
    <location>
        <begin position="4698"/>
        <end position="4711"/>
    </location>
</feature>
<dbReference type="GO" id="GO:0008569">
    <property type="term" value="F:minus-end-directed microtubule motor activity"/>
    <property type="evidence" value="ECO:0007669"/>
    <property type="project" value="InterPro"/>
</dbReference>
<reference evidence="18" key="3">
    <citation type="submission" date="2014-05" db="EMBL/GenBank/DDBJ databases">
        <authorList>
            <person name="Aslett A.Martin."/>
            <person name="De Silva Nishadi"/>
        </authorList>
    </citation>
    <scope>NUCLEOTIDE SEQUENCE</scope>
    <source>
        <strain evidence="18">YM</strain>
    </source>
</reference>
<dbReference type="Gene3D" id="1.20.920.20">
    <property type="match status" value="1"/>
</dbReference>
<dbReference type="InterPro" id="IPR042222">
    <property type="entry name" value="Dynein_2_N"/>
</dbReference>
<evidence type="ECO:0000256" key="7">
    <source>
        <dbReference type="ARBA" id="ARBA00022741"/>
    </source>
</evidence>
<dbReference type="InterPro" id="IPR035706">
    <property type="entry name" value="AAA_9"/>
</dbReference>
<dbReference type="FunFam" id="3.40.50.300:FF:001275">
    <property type="entry name" value="Dynein heavy chain, putative"/>
    <property type="match status" value="1"/>
</dbReference>
<dbReference type="InterPro" id="IPR013602">
    <property type="entry name" value="Dynein_heavy_linker"/>
</dbReference>
<sequence length="5174" mass="604663">MTKFPEDNYECLNLTELKSNIEEKNILGYSINYTVNGLLFFGGFKIDDENNTGVICNDSYLININNEKAKYENLLSKVKPPPRCYHNACTLLDNHVVIFGGLNSECPFIALNDLWIFNSTNKTFLKLRNGLEEESNNENDGNSKDDLEISTNPKLNEFETPEIDEEGSNDDSFLDDEYVRSLNKYIQYNINKNNTKNSNDGNLPINNVPLPRYYSSLDIYIVKKKNAEIQKEEKDEIVTKDNKIFINNANNYEYFSLIIFGGYGGYDRTSFNDLYEYNILNNEWILRSCKGNIPSNRYGHISFINGNNLFILGGTNAEVSFTDMYSCDLMKNEWTEVDFSYSFNASKVFCKNVLVESIDRNIIFIFGGYNIISDEKGNRKIEYGNGELNMLKLYDTFKLEELKYTIIRNKNSNSIKDVLPINSVLNGTDGRINNKEDYTDCNNNNNKVDDISNFGNDDNSSDIAFCSIAYDFVDSNLIISDSKQKIYIMNINKIIGPKYAIFNICPNSCDINGNKKILLKGKGFTNEGKILVKYQSENTTLYSEGIYINENHIYTISPNAKDIINNNIFHVQLSINDKCYTTNSCILEYYYNIDPKNTLIFGSGLLEPICLNESNIFFLVARNSLNENKKIGGDKFKITIIYEHENKEHQLQYKVYDINNGIYIVKYLPFYKDEEKIKPIKSDIKNTQNETQDMENVENKNAGENISTNKLIDSSNNTNVDPNTNAEIENMKTETNEDSKNGQNVSPNYTEISEKIGALKITVKVNEENIRNSPFTINVYNKKQEKESYVRKFINNRLNDLITKAETVLELIKNKNMNTNNLIKLNINIEQFLNKFSKSIYDINIIEQYMLYGNININNIEEIIEKQYEENNVIDAYLEDEVFIDKQINDLIEKEKEVNQKNKFIGLGQSSIRNSKNNYNTPEKNESNKEAKINSDETEIELDNEKVEINKNQDEVNSINLNNIENEFLKLKNNEDMVRFIDENKLEFMDYIDSNSMKKLKNYITLLNNEETNLRNKKFTKRGDANKNTDERNNRGKYNNLHEEYLLQNNENKCEVIRNLLIFYYKLRYVCICKKEKELKDEFIKEEKESIKKLKLNYRKFANIKKNLDISNVYSHNYGYEESLKELENTKKYLIEIKDEVKEIKHISDHIIKIDNVEELNKDIENLDSEINEIEKLWLFIKKKEEILNNYFFSSFKDLNVEEFDIEVKKLQNDFRKIKVDKKHNISKEETLKLKETIKFISVLSELKKDFIKERHIKEIENNINEEKESNNEEKITIQIDENTLTIYFYKLNVMKYQDTISEVIIKAYNEKLIEETIDKFQKHWEQIYFKTKNYKNDIILAYIDDTCIDTIEEHQITLQNCFSSKYFLFFSTELNLWQKKISNIYEVIQLLKDIEKLWAYLQNMYINSEEVKKELPLYSKFFLTINDEYLEMLKQINDNNTKIIDFSNEPGIIDKLEDLKVKLCKSEKPLNEYLDSKRKSFPRFFFISSTDLIDILSNGNNFKLVNTHIQKIFLSIRSFVENYEELTDYEKENEIKLIADAISNSNLKSAKEKASKNLRVKKGAKNIEDTNNSLSNGIANNTEKSNDETETIITKFISSYGEEICNFYEPLNLKGKVEYYLNDIISHIKHTLKYYITNLFKMKNIYNNEKDKWIDENNLAQVFILCNTIFFVNDVETILSKEDGNILEEINNYYKNHILQLEKVIKKVQKPLTVKNRIKIMCIITLDTFYRDVLEVILKNKNTISPNMFYWQSQIRMYPMFKKKKYYHEAVHKKINMKKEHHNEDNINPNEQNENEEDCQSGEIHNGDSNDNLIHKESNNIIKDDNNETNNSASNSDAMSDDSYRQDVDIYKKNNNLDFKELYIKIKIMDCSFDYSYDYIGNYQRLVITPLTSRIYITATQALSLYMGCAPAGPAGTGKTETTKDLSSFFGKNCYVFNCSDQLDYKSMGNIFKGIGSTGCWCCFDEFNRLIPEVLSVCSIQFKSILDCKRNNKKVCIIGSNEIIVKKNCAVFITMNPDYLGRSKLPESLKILFRPITVIIPDFNKICENMLMAEGYVDAKYLSIKFTTFFELIQNLLKDKHCDWGLRSIKSVLTKAGILKRAYPDADENKLLYSAIHDINIAKISSSNCSIFSGLLNDIFFSNQEIETDEIANGDTEQSVLDKKENESNSELSNLKVNKENPITGKNNKNIDNNEDGQNTNLNNNNVKNITKENNKKVTNSNCDFFKANNMEKDLMEICKNNHLFGLDYFVKKIIQLHDIINIRHCVFIMGEPGCGKTTLFNMLLEYQKTKLNLKTVSIKINPKAINIDDLYGSVHMKTREWKDGVFSKYMRNYSKKDNYDKAYIIFDGNLDSHWIENMNSVMDDNKVLTLSSNERILLKNHMNLVFEFSDLMFTTPATISRAGLVYFSVDPNSLWKNYFLSWIDRHDNFNSNIKKLFEKLMYKYVEPTFSYLNTLQTSIKVSPMSHIQSLSSLLDILLKDNNFESVEHYFIYSVIWCFGSFLGEKDNINYKKCFDKYWKNNFKSIKVNRKISVFDFYVENNKFKEWDESEICNELDNNYLLNNDIFVETVESCAYKYISKLFLKSDMPILFIGKTGVGKTQLCKKILSEEKDNFKTFYMIFNYYTTSKNVQALMQSCLEKKSGKQFSPPYQQKLIYFIDDINMPKCDDYNTQSAIELLCQYIDTNSWFDLEKLNLIKILNTKLLSCMNYNRGNFTINPRLLRHFFILNINFPENNTVNNIFSVLLKGHFNNFKQDVADIVPSILKSTISLYYNIEKIFKRTAMHFYYEFNLRDIHSIIKGLLTTTPNNFQDCDKLLFLWLHECERVYSDKLNREDKKIYKNIIIDIIKKMYNKYEINKFVNKYDNNLLLFSNFHKGNHDKCYDQCKNIEELTLYLSEELNEYNNFYNLNIVLFNDAIKHICKLIRIIDNLKSDALLLGIGGCGKTTISKFSSYVASKTFIEIDFSRHCTDNDIKKYLQNIFHRCVMKNEDIILFLKESKIHDNFFIYINEYMCTNNIIDLYTKEEKDYVINNVRNIAKSENIKETDNDIFDYYIKKVNENLHFILCFSPTSNNFRDKANNFQCILNNTMIDIYDNWEADSLMCVGKNYVNNIYMNINTGDIILNQDYINLKNQDTAQLNTDTNVINNIENKTDQQYEKINVEVNNLNEKINSLENVDINSSTKNYQKIEGTSTEESSPCTTNSQANKDIPKGIENTDASKILPLFNKEEYVNLKDIITEYLKECYEDILDISSDYYSHERSHIYITPKLYLESIKTYHIMLLKNITNINNKMNMLKNGITKMNETSSNVEIIKNCLKEKKKVSEEKKEAAEKYAIDIGNEKMIVKQESELADIEEKNCIEIQTIVLKQQEECENDIVLGIPLIEQAEEALNTLNKKNIQELKTLNKPPPGVEDITAAVMQLLATIDTTISVDKFGKIRDPSWKSAQKMMINPEKFISLLKDYKNKIDENLVPDCNFKYVENLIKLPHFNKNAIQKKSKAAAGLAEWVLNITSFYKIIQNILPKRILLDNTKRSLEEANEKLQTVREKVQSLKEKLNDLINRYERAIYERDLVILEEKKLKTKLELSIRLIDALSSEQISWSNQYESLKKKKKTILTDILLSSTFVTFCGGFTKKYRNKIMTKCIDTLNKKNEIQNKAFANIFKNSPNDATTEHGTINTPNKFGYASANEDISKYGNNKNDNNNIKNNSEDPRMSNSVSPMNPKGKDKDETYSNKENESDDKSIYNIFAASNFNLDLLINEEILSKLSKQGLTLNSVCIENNIILENSEKFPIIIDPQMESLKWLINNQKEKSAKLIITDINDKMLYKQIEECISYGYSIIIENADEYIDNTLYNVISKNIIKRKNNYYININDKELIFHPDFYIILHTQLSNPHYQPEIQSACSLINFTVTPDDLEEHLLSITLQNEFNQLYKKKKKLSLLKYDYMCQLSFLQSSILQKLTDAKGDILEDVSLIENLEKTKLLSENIVKKSEIVKSTEVHINTIINLYRPLSKRGVMYFFILQKLKNLHHFYFYSLEIFLKIFIKCLNDCSKNGFSYTEKSDSKKMKKKRYKKDLQKSLERNAENSIHAEAPTINVYSDKEKENNIEPLESSADLGEVEESYDKEAEDIGDIEGVPKNLNIAEEDEVEAVETKKIEEDESKETGDKEANEVDAINMDEIDINESEEEIDEEETIDESLESEDFENDDIKNEEIKIDKNEVEKRVNMLINMLIVKMWMYIDKGLLEKDKLIVKCLIMLNLEKLNGKITQEEEAIFINPKHKLYNKTNEKIDNKKKNENIEKKIINKSFINEELYEDCKNLENLKDFENLIDSFENENMSWKQWLLCEKVENEELPRKFNKLKDFSKLLLIRILRKDRFLIALKRYIEKHIKMTNEEQNKYSLENILEEYIDNRTPVLFLLTPGNDPSKDIENYIEKLRRQKNEDDNKKNISKKGSNTENGNNDNDDTINEESSKNISYINISMGQGQESVALKYLEEISKVGGYIYLQNIHLMTKWLKEFEEILDKIISNAHKDFRLFLSSTIPFENNTQLLPEKLLKKCFRVNNEKSYSLKENIKCCLDKFENKEYDTKIKTVIFGLSYYHSLLSGRFLYGKIGFSQVYSFNDNDLEISFNIIKRYLSNNENFPLADVLFLVGEIIYGGHITDIWDRRINKTYIRNILKEIYKNIININEKERNDNGNSINKNNTSNSNMGQITNGHRNDNNNIDSDDERDETNNNEMGDITNSGIEEKYMLKNNKKNILFEFFRFPDCSKYNINQLKKYIDEKLNKEQTYLLGLHINAEIEYMKNECSRILQNLQELGNKDIASSSNYKDENKKNITSENVDGQKLKENERSNEGKEEKKCNRKDTENNDGIKIIYDIINTLLNELPEKINIDDLKIEEIENNTFVVIAIKEAENFNKLIECVYDTLIEIKLVLDGILNVNDKIQNTIRSLLLHNIPEIWKKYSYPSKKKLMPWFENFKLRIIFIKEWIAKIRNNVYLPNSVWLSALFNPISFLTAIKQMFAHKNNVPIDKLKLKWHVTNITKVEDINNKNNSLYIHGLFLQGASWLINSKNDAFAFDISNLNGNISYGNIIESVPKNAYFSMPVLYVYCITNEQDEILNQTTESRYLNTPLYITSDRGNTFVCSVDLNLEIDDSEDKWILAGVALVLSDD</sequence>
<dbReference type="GO" id="GO:0060294">
    <property type="term" value="P:cilium movement involved in cell motility"/>
    <property type="evidence" value="ECO:0007669"/>
    <property type="project" value="TreeGrafter"/>
</dbReference>
<dbReference type="Proteomes" id="UP000072904">
    <property type="component" value="Chromosome 9"/>
</dbReference>
<dbReference type="SUPFAM" id="SSF117281">
    <property type="entry name" value="Kelch motif"/>
    <property type="match status" value="1"/>
</dbReference>
<dbReference type="InterPro" id="IPR027417">
    <property type="entry name" value="P-loop_NTPase"/>
</dbReference>
<evidence type="ECO:0000256" key="12">
    <source>
        <dbReference type="ARBA" id="ARBA00023175"/>
    </source>
</evidence>
<evidence type="ECO:0000256" key="15">
    <source>
        <dbReference type="SAM" id="Coils"/>
    </source>
</evidence>
<dbReference type="GO" id="GO:0097729">
    <property type="term" value="C:9+2 motile cilium"/>
    <property type="evidence" value="ECO:0007669"/>
    <property type="project" value="TreeGrafter"/>
</dbReference>
<dbReference type="Proteomes" id="UP000072874">
    <property type="component" value="Chromosome 9"/>
</dbReference>
<dbReference type="Gene3D" id="1.10.8.710">
    <property type="match status" value="1"/>
</dbReference>
<feature type="compositionally biased region" description="Polar residues" evidence="16">
    <location>
        <begin position="3189"/>
        <end position="3208"/>
    </location>
</feature>
<dbReference type="GO" id="GO:0005930">
    <property type="term" value="C:axoneme"/>
    <property type="evidence" value="ECO:0007669"/>
    <property type="project" value="UniProtKB-SubCell"/>
</dbReference>
<dbReference type="FunFam" id="3.40.50.300:FF:000738">
    <property type="entry name" value="Dynein heavy chain axonemal"/>
    <property type="match status" value="1"/>
</dbReference>
<evidence type="ECO:0000256" key="1">
    <source>
        <dbReference type="ARBA" id="ARBA00004430"/>
    </source>
</evidence>
<feature type="region of interest" description="Disordered" evidence="16">
    <location>
        <begin position="1782"/>
        <end position="1842"/>
    </location>
</feature>
<feature type="domain" description="AAA+ ATPase" evidence="17">
    <location>
        <begin position="2264"/>
        <end position="2400"/>
    </location>
</feature>